<dbReference type="InterPro" id="IPR025711">
    <property type="entry name" value="PepSY"/>
</dbReference>
<protein>
    <submittedName>
        <fullName evidence="3">Membrane protein YkoI</fullName>
    </submittedName>
</protein>
<dbReference type="RefSeq" id="WP_354471844.1">
    <property type="nucleotide sequence ID" value="NZ_JBEPSB010000009.1"/>
</dbReference>
<organism evidence="3 4">
    <name type="scientific">Lysinibacillus parviboronicapiens</name>
    <dbReference type="NCBI Taxonomy" id="436516"/>
    <lineage>
        <taxon>Bacteria</taxon>
        <taxon>Bacillati</taxon>
        <taxon>Bacillota</taxon>
        <taxon>Bacilli</taxon>
        <taxon>Bacillales</taxon>
        <taxon>Bacillaceae</taxon>
        <taxon>Lysinibacillus</taxon>
    </lineage>
</organism>
<dbReference type="Gene3D" id="3.10.450.40">
    <property type="match status" value="2"/>
</dbReference>
<evidence type="ECO:0000313" key="3">
    <source>
        <dbReference type="EMBL" id="MET4561111.1"/>
    </source>
</evidence>
<evidence type="ECO:0000259" key="2">
    <source>
        <dbReference type="Pfam" id="PF03413"/>
    </source>
</evidence>
<proteinExistence type="predicted"/>
<keyword evidence="1" id="KW-0812">Transmembrane</keyword>
<dbReference type="Proteomes" id="UP001549363">
    <property type="component" value="Unassembled WGS sequence"/>
</dbReference>
<feature type="domain" description="PepSY" evidence="2">
    <location>
        <begin position="162"/>
        <end position="218"/>
    </location>
</feature>
<reference evidence="3 4" key="1">
    <citation type="submission" date="2024-06" db="EMBL/GenBank/DDBJ databases">
        <title>Sorghum-associated microbial communities from plants grown in Nebraska, USA.</title>
        <authorList>
            <person name="Schachtman D."/>
        </authorList>
    </citation>
    <scope>NUCLEOTIDE SEQUENCE [LARGE SCALE GENOMIC DNA]</scope>
    <source>
        <strain evidence="3 4">736</strain>
    </source>
</reference>
<keyword evidence="1" id="KW-1133">Transmembrane helix</keyword>
<dbReference type="EMBL" id="JBEPSB010000009">
    <property type="protein sequence ID" value="MET4561111.1"/>
    <property type="molecule type" value="Genomic_DNA"/>
</dbReference>
<name>A0ABV2PK25_9BACI</name>
<feature type="transmembrane region" description="Helical" evidence="1">
    <location>
        <begin position="6"/>
        <end position="22"/>
    </location>
</feature>
<keyword evidence="4" id="KW-1185">Reference proteome</keyword>
<evidence type="ECO:0000313" key="4">
    <source>
        <dbReference type="Proteomes" id="UP001549363"/>
    </source>
</evidence>
<gene>
    <name evidence="3" type="ORF">ABIA69_002256</name>
</gene>
<dbReference type="Pfam" id="PF03413">
    <property type="entry name" value="PepSY"/>
    <property type="match status" value="2"/>
</dbReference>
<evidence type="ECO:0000256" key="1">
    <source>
        <dbReference type="SAM" id="Phobius"/>
    </source>
</evidence>
<keyword evidence="1" id="KW-0472">Membrane</keyword>
<accession>A0ABV2PK25</accession>
<comment type="caution">
    <text evidence="3">The sequence shown here is derived from an EMBL/GenBank/DDBJ whole genome shotgun (WGS) entry which is preliminary data.</text>
</comment>
<feature type="domain" description="PepSY" evidence="2">
    <location>
        <begin position="94"/>
        <end position="144"/>
    </location>
</feature>
<sequence>MKKWTIPVSIMIILCSFSLWFLQDRFFRDKPLEEAEAISRIEELYNGQVEHIKKRGENYEIVFFRGGATYAIELNQHTQQVSNLKIKKPANKLLTEQEIRQRALAHTPGVIDSVTLTDTTYMVQIKKEDMVKKLTLDAYTGKVLTEVEVQQATEPDEGTSVISKQQAIQIALQQLNGEVDSVDFEKTEDGGYYLVEIETDKDEAVFQIHAVSGKVLSVTWDNDH</sequence>